<evidence type="ECO:0000313" key="3">
    <source>
        <dbReference type="EMBL" id="SLM85358.1"/>
    </source>
</evidence>
<gene>
    <name evidence="3" type="ORF">FM121_04620</name>
</gene>
<dbReference type="InterPro" id="IPR012677">
    <property type="entry name" value="Nucleotide-bd_a/b_plait_sf"/>
</dbReference>
<sequence>MLANVYQHFRKDEHPFIDNVISWFEQVENQYAPYVTDFLNPREAFILSSLIGKKNDIKFSLFGGFENSERQCAVIYPSYYEPQQEDYDIAIYEIKYPTKFGSLSHGKILGTLMSTGIKREFIGDIITDRSRWQVFIKDTMANYIVNQVDKIGSFGVRFEKITYTDLIVPTNEWIEEGLTVSSLRIDNIISTVYNISRQRAKQIVESKRVKVNWVETERVDYVVDYLDIISVRKLGRIQILEEQGKTKKDKVRLGIRVLRK</sequence>
<reference evidence="4" key="1">
    <citation type="submission" date="2017-02" db="EMBL/GenBank/DDBJ databases">
        <authorList>
            <person name="Dridi B."/>
        </authorList>
    </citation>
    <scope>NUCLEOTIDE SEQUENCE [LARGE SCALE GENOMIC DNA]</scope>
    <source>
        <strain evidence="4">bH819</strain>
    </source>
</reference>
<evidence type="ECO:0000256" key="1">
    <source>
        <dbReference type="PROSITE-ProRule" id="PRU00182"/>
    </source>
</evidence>
<dbReference type="SMART" id="SM00363">
    <property type="entry name" value="S4"/>
    <property type="match status" value="1"/>
</dbReference>
<dbReference type="Proteomes" id="UP000195918">
    <property type="component" value="Unassembled WGS sequence"/>
</dbReference>
<evidence type="ECO:0000313" key="4">
    <source>
        <dbReference type="Proteomes" id="UP000195918"/>
    </source>
</evidence>
<dbReference type="RefSeq" id="WP_086950994.1">
    <property type="nucleotide sequence ID" value="NZ_FWFD01000008.1"/>
</dbReference>
<feature type="domain" description="RNA-binding S4" evidence="2">
    <location>
        <begin position="183"/>
        <end position="245"/>
    </location>
</feature>
<dbReference type="Gene3D" id="3.30.1370.160">
    <property type="match status" value="1"/>
</dbReference>
<dbReference type="SUPFAM" id="SSF55174">
    <property type="entry name" value="Alpha-L RNA-binding motif"/>
    <property type="match status" value="1"/>
</dbReference>
<dbReference type="EMBL" id="FWFD01000008">
    <property type="protein sequence ID" value="SLM85358.1"/>
    <property type="molecule type" value="Genomic_DNA"/>
</dbReference>
<dbReference type="AlphaFoldDB" id="A0A1X6WM84"/>
<keyword evidence="4" id="KW-1185">Reference proteome</keyword>
<dbReference type="Pfam" id="PF17774">
    <property type="entry name" value="YlmH_RBD"/>
    <property type="match status" value="1"/>
</dbReference>
<dbReference type="GO" id="GO:0003723">
    <property type="term" value="F:RNA binding"/>
    <property type="evidence" value="ECO:0007669"/>
    <property type="project" value="UniProtKB-KW"/>
</dbReference>
<name>A0A1X6WM84_9ENTE</name>
<protein>
    <recommendedName>
        <fullName evidence="2">RNA-binding S4 domain-containing protein</fullName>
    </recommendedName>
</protein>
<evidence type="ECO:0000259" key="2">
    <source>
        <dbReference type="SMART" id="SM00363"/>
    </source>
</evidence>
<dbReference type="InterPro" id="IPR040591">
    <property type="entry name" value="RqcP2_RBD"/>
</dbReference>
<dbReference type="InterPro" id="IPR048443">
    <property type="entry name" value="RqcP2_N"/>
</dbReference>
<dbReference type="Gene3D" id="3.30.70.330">
    <property type="match status" value="1"/>
</dbReference>
<organism evidence="3 4">
    <name type="scientific">Vagococcus fluvialis bH819</name>
    <dbReference type="NCBI Taxonomy" id="1255619"/>
    <lineage>
        <taxon>Bacteria</taxon>
        <taxon>Bacillati</taxon>
        <taxon>Bacillota</taxon>
        <taxon>Bacilli</taxon>
        <taxon>Lactobacillales</taxon>
        <taxon>Enterococcaceae</taxon>
        <taxon>Vagococcus</taxon>
    </lineage>
</organism>
<dbReference type="PROSITE" id="PS50889">
    <property type="entry name" value="S4"/>
    <property type="match status" value="1"/>
</dbReference>
<dbReference type="CDD" id="cd00165">
    <property type="entry name" value="S4"/>
    <property type="match status" value="1"/>
</dbReference>
<accession>A0A1X6WM84</accession>
<dbReference type="Pfam" id="PF21278">
    <property type="entry name" value="YlmH_1st"/>
    <property type="match status" value="1"/>
</dbReference>
<dbReference type="OrthoDB" id="9812787at2"/>
<dbReference type="InterPro" id="IPR002942">
    <property type="entry name" value="S4_RNA-bd"/>
</dbReference>
<proteinExistence type="predicted"/>
<keyword evidence="1" id="KW-0694">RNA-binding</keyword>